<dbReference type="PANTHER" id="PTHR18968">
    <property type="entry name" value="THIAMINE PYROPHOSPHATE ENZYMES"/>
    <property type="match status" value="1"/>
</dbReference>
<dbReference type="Pfam" id="PF02775">
    <property type="entry name" value="TPP_enzyme_C"/>
    <property type="match status" value="1"/>
</dbReference>
<protein>
    <submittedName>
        <fullName evidence="10">Uncharacterized protein</fullName>
    </submittedName>
</protein>
<evidence type="ECO:0000256" key="4">
    <source>
        <dbReference type="ARBA" id="ARBA00022723"/>
    </source>
</evidence>
<dbReference type="GO" id="GO:0005948">
    <property type="term" value="C:acetolactate synthase complex"/>
    <property type="evidence" value="ECO:0007669"/>
    <property type="project" value="TreeGrafter"/>
</dbReference>
<dbReference type="Pfam" id="PF02776">
    <property type="entry name" value="TPP_enzyme_N"/>
    <property type="match status" value="1"/>
</dbReference>
<dbReference type="GO" id="GO:0000287">
    <property type="term" value="F:magnesium ion binding"/>
    <property type="evidence" value="ECO:0007669"/>
    <property type="project" value="InterPro"/>
</dbReference>
<name>C7ZQT6_FUSV7</name>
<dbReference type="InterPro" id="IPR000399">
    <property type="entry name" value="TPP-bd_CS"/>
</dbReference>
<feature type="domain" description="Thiamine pyrophosphate enzyme central" evidence="7">
    <location>
        <begin position="205"/>
        <end position="339"/>
    </location>
</feature>
<dbReference type="STRING" id="660122.C7ZQT6"/>
<dbReference type="Pfam" id="PF00205">
    <property type="entry name" value="TPP_enzyme_M"/>
    <property type="match status" value="1"/>
</dbReference>
<dbReference type="VEuPathDB" id="FungiDB:NECHADRAFT_56368"/>
<dbReference type="PROSITE" id="PS00187">
    <property type="entry name" value="TPP_ENZYMES"/>
    <property type="match status" value="1"/>
</dbReference>
<accession>C7ZQT6</accession>
<dbReference type="SUPFAM" id="SSF52518">
    <property type="entry name" value="Thiamin diphosphate-binding fold (THDP-binding)"/>
    <property type="match status" value="2"/>
</dbReference>
<dbReference type="InterPro" id="IPR029035">
    <property type="entry name" value="DHS-like_NAD/FAD-binding_dom"/>
</dbReference>
<feature type="domain" description="Thiamine pyrophosphate enzyme N-terminal TPP-binding" evidence="9">
    <location>
        <begin position="15"/>
        <end position="129"/>
    </location>
</feature>
<evidence type="ECO:0000313" key="11">
    <source>
        <dbReference type="Proteomes" id="UP000005206"/>
    </source>
</evidence>
<evidence type="ECO:0000259" key="8">
    <source>
        <dbReference type="Pfam" id="PF02775"/>
    </source>
</evidence>
<dbReference type="InterPro" id="IPR045229">
    <property type="entry name" value="TPP_enz"/>
</dbReference>
<reference evidence="10 11" key="1">
    <citation type="journal article" date="2009" name="PLoS Genet.">
        <title>The genome of Nectria haematococca: contribution of supernumerary chromosomes to gene expansion.</title>
        <authorList>
            <person name="Coleman J.J."/>
            <person name="Rounsley S.D."/>
            <person name="Rodriguez-Carres M."/>
            <person name="Kuo A."/>
            <person name="Wasmann C.C."/>
            <person name="Grimwood J."/>
            <person name="Schmutz J."/>
            <person name="Taga M."/>
            <person name="White G.J."/>
            <person name="Zhou S."/>
            <person name="Schwartz D.C."/>
            <person name="Freitag M."/>
            <person name="Ma L.J."/>
            <person name="Danchin E.G."/>
            <person name="Henrissat B."/>
            <person name="Coutinho P.M."/>
            <person name="Nelson D.R."/>
            <person name="Straney D."/>
            <person name="Napoli C.A."/>
            <person name="Barker B.M."/>
            <person name="Gribskov M."/>
            <person name="Rep M."/>
            <person name="Kroken S."/>
            <person name="Molnar I."/>
            <person name="Rensing C."/>
            <person name="Kennell J.C."/>
            <person name="Zamora J."/>
            <person name="Farman M.L."/>
            <person name="Selker E.U."/>
            <person name="Salamov A."/>
            <person name="Shapiro H."/>
            <person name="Pangilinan J."/>
            <person name="Lindquist E."/>
            <person name="Lamers C."/>
            <person name="Grigoriev I.V."/>
            <person name="Geiser D.M."/>
            <person name="Covert S.F."/>
            <person name="Temporini E."/>
            <person name="Vanetten H.D."/>
        </authorList>
    </citation>
    <scope>NUCLEOTIDE SEQUENCE [LARGE SCALE GENOMIC DNA]</scope>
    <source>
        <strain evidence="11">ATCC MYA-4622 / CBS 123669 / FGSC 9596 / NRRL 45880 / 77-13-4</strain>
    </source>
</reference>
<dbReference type="RefSeq" id="XP_003039339.1">
    <property type="nucleotide sequence ID" value="XM_003039293.1"/>
</dbReference>
<evidence type="ECO:0000259" key="9">
    <source>
        <dbReference type="Pfam" id="PF02776"/>
    </source>
</evidence>
<dbReference type="GO" id="GO:0050660">
    <property type="term" value="F:flavin adenine dinucleotide binding"/>
    <property type="evidence" value="ECO:0007669"/>
    <property type="project" value="TreeGrafter"/>
</dbReference>
<dbReference type="AlphaFoldDB" id="C7ZQT6"/>
<evidence type="ECO:0000259" key="7">
    <source>
        <dbReference type="Pfam" id="PF00205"/>
    </source>
</evidence>
<evidence type="ECO:0000256" key="2">
    <source>
        <dbReference type="ARBA" id="ARBA00001964"/>
    </source>
</evidence>
<gene>
    <name evidence="10" type="ORF">NECHADRAFT_56368</name>
</gene>
<dbReference type="GeneID" id="9666865"/>
<dbReference type="GO" id="GO:0009099">
    <property type="term" value="P:L-valine biosynthetic process"/>
    <property type="evidence" value="ECO:0007669"/>
    <property type="project" value="TreeGrafter"/>
</dbReference>
<dbReference type="EMBL" id="GG699010">
    <property type="protein sequence ID" value="EEU33626.1"/>
    <property type="molecule type" value="Genomic_DNA"/>
</dbReference>
<dbReference type="InParanoid" id="C7ZQT6"/>
<dbReference type="OMA" id="LPGAQIY"/>
<dbReference type="eggNOG" id="KOG4166">
    <property type="taxonomic scope" value="Eukaryota"/>
</dbReference>
<dbReference type="KEGG" id="nhe:NECHADRAFT_56368"/>
<dbReference type="GO" id="GO:0009097">
    <property type="term" value="P:isoleucine biosynthetic process"/>
    <property type="evidence" value="ECO:0007669"/>
    <property type="project" value="TreeGrafter"/>
</dbReference>
<dbReference type="Gene3D" id="3.40.50.1220">
    <property type="entry name" value="TPP-binding domain"/>
    <property type="match status" value="1"/>
</dbReference>
<dbReference type="GO" id="GO:0003984">
    <property type="term" value="F:acetolactate synthase activity"/>
    <property type="evidence" value="ECO:0007669"/>
    <property type="project" value="TreeGrafter"/>
</dbReference>
<keyword evidence="4" id="KW-0479">Metal-binding</keyword>
<dbReference type="CDD" id="cd07035">
    <property type="entry name" value="TPP_PYR_POX_like"/>
    <property type="match status" value="1"/>
</dbReference>
<evidence type="ECO:0000256" key="1">
    <source>
        <dbReference type="ARBA" id="ARBA00001946"/>
    </source>
</evidence>
<dbReference type="InterPro" id="IPR011766">
    <property type="entry name" value="TPP_enzyme_TPP-bd"/>
</dbReference>
<dbReference type="Proteomes" id="UP000005206">
    <property type="component" value="Unassembled WGS sequence"/>
</dbReference>
<dbReference type="InterPro" id="IPR012001">
    <property type="entry name" value="Thiamin_PyroP_enz_TPP-bd_dom"/>
</dbReference>
<evidence type="ECO:0000256" key="6">
    <source>
        <dbReference type="RuleBase" id="RU362132"/>
    </source>
</evidence>
<dbReference type="OrthoDB" id="10006023at2759"/>
<dbReference type="InterPro" id="IPR012000">
    <property type="entry name" value="Thiamin_PyroP_enz_cen_dom"/>
</dbReference>
<evidence type="ECO:0000256" key="3">
    <source>
        <dbReference type="ARBA" id="ARBA00007812"/>
    </source>
</evidence>
<keyword evidence="11" id="KW-1185">Reference proteome</keyword>
<dbReference type="GO" id="GO:0030976">
    <property type="term" value="F:thiamine pyrophosphate binding"/>
    <property type="evidence" value="ECO:0007669"/>
    <property type="project" value="InterPro"/>
</dbReference>
<comment type="cofactor">
    <cofactor evidence="1">
        <name>Mg(2+)</name>
        <dbReference type="ChEBI" id="CHEBI:18420"/>
    </cofactor>
</comment>
<keyword evidence="5 6" id="KW-0786">Thiamine pyrophosphate</keyword>
<dbReference type="InterPro" id="IPR029061">
    <property type="entry name" value="THDP-binding"/>
</dbReference>
<dbReference type="Gene3D" id="3.40.50.970">
    <property type="match status" value="2"/>
</dbReference>
<dbReference type="PANTHER" id="PTHR18968:SF166">
    <property type="entry name" value="2-HYDROXYACYL-COA LYASE 2"/>
    <property type="match status" value="1"/>
</dbReference>
<feature type="domain" description="Thiamine pyrophosphate enzyme TPP-binding" evidence="8">
    <location>
        <begin position="402"/>
        <end position="553"/>
    </location>
</feature>
<comment type="similarity">
    <text evidence="3 6">Belongs to the TPP enzyme family.</text>
</comment>
<proteinExistence type="inferred from homology"/>
<evidence type="ECO:0000313" key="10">
    <source>
        <dbReference type="EMBL" id="EEU33626.1"/>
    </source>
</evidence>
<dbReference type="SUPFAM" id="SSF52467">
    <property type="entry name" value="DHS-like NAD/FAD-binding domain"/>
    <property type="match status" value="1"/>
</dbReference>
<evidence type="ECO:0000256" key="5">
    <source>
        <dbReference type="ARBA" id="ARBA00023052"/>
    </source>
</evidence>
<comment type="cofactor">
    <cofactor evidence="2">
        <name>thiamine diphosphate</name>
        <dbReference type="ChEBI" id="CHEBI:58937"/>
    </cofactor>
</comment>
<dbReference type="HOGENOM" id="CLU_013748_3_3_1"/>
<sequence length="582" mass="61754">MAPITLSQPHGRALNGGDLLAQCLRTLGVEVAFGLGGGHLDAFLLGCEENNIRLVDTRHETVSVQAAEGYYRVSGKVGVSFVTANSGFSNALPGLASASADKNGICVLTSSQPQKDIDTNGLQGAHDQILVAKPITKFAHRVFRSEEIPRVVAHAFRAAAAGGPGPVLVDVPLDVMVAPVNQEGIAWGALADPPTYLPCPHEDAVEALIQLWSNAKRPAIIAEIIGRGNKSTSLERLAENSSTPVFHNLNYGPAIPYQHPLQAGPSNQLSRLSAQASRPDLIILLGTRPSTFTGGRGGLVLPKEGCKIVQIDVDGHEIGKHHRVDLGLISDPEQAVHALNRQLEGSQLMAHEDWVKLATGLKSQPLKNFEDEPASSSTGLNPFHAVRELFISAEPGAIVCSDGGESSYWGIDLAPYNDAHLVMYACGITGFLGNGWGYALGAAIAEPDRQVINIQGDGSAGFHIAELDTYARFKLNILTVIVNNNLWGMSWHAQDINYADKIKNRPISLLSAGTSYQTVARGFENAAAKVTRIEDIGPTVKTLSASDGPALIELVVSEAPVHPGLTSLVRGNSDPALPPYFG</sequence>
<organism evidence="10 11">
    <name type="scientific">Fusarium vanettenii (strain ATCC MYA-4622 / CBS 123669 / FGSC 9596 / NRRL 45880 / 77-13-4)</name>
    <name type="common">Fusarium solani subsp. pisi</name>
    <dbReference type="NCBI Taxonomy" id="660122"/>
    <lineage>
        <taxon>Eukaryota</taxon>
        <taxon>Fungi</taxon>
        <taxon>Dikarya</taxon>
        <taxon>Ascomycota</taxon>
        <taxon>Pezizomycotina</taxon>
        <taxon>Sordariomycetes</taxon>
        <taxon>Hypocreomycetidae</taxon>
        <taxon>Hypocreales</taxon>
        <taxon>Nectriaceae</taxon>
        <taxon>Fusarium</taxon>
        <taxon>Fusarium solani species complex</taxon>
        <taxon>Fusarium vanettenii</taxon>
    </lineage>
</organism>